<dbReference type="InterPro" id="IPR006683">
    <property type="entry name" value="Thioestr_dom"/>
</dbReference>
<dbReference type="AlphaFoldDB" id="A0A975S2V8"/>
<comment type="catalytic activity">
    <reaction evidence="3">
        <text>a long-chain fatty acyl-CoA + H2O = a long-chain fatty acid + CoA + H(+)</text>
        <dbReference type="Rhea" id="RHEA:67680"/>
        <dbReference type="ChEBI" id="CHEBI:15377"/>
        <dbReference type="ChEBI" id="CHEBI:15378"/>
        <dbReference type="ChEBI" id="CHEBI:57287"/>
        <dbReference type="ChEBI" id="CHEBI:57560"/>
        <dbReference type="ChEBI" id="CHEBI:83139"/>
    </reaction>
</comment>
<evidence type="ECO:0000313" key="10">
    <source>
        <dbReference type="Proteomes" id="UP000679352"/>
    </source>
</evidence>
<comment type="similarity">
    <text evidence="4">Belongs to the YigI thioesterase family.</text>
</comment>
<dbReference type="PANTHER" id="PTHR43240:SF20">
    <property type="entry name" value="MEDIUM_LONG-CHAIN ACYL-COA THIOESTERASE YIGI"/>
    <property type="match status" value="1"/>
</dbReference>
<dbReference type="InterPro" id="IPR003736">
    <property type="entry name" value="PAAI_dom"/>
</dbReference>
<evidence type="ECO:0000256" key="4">
    <source>
        <dbReference type="ARBA" id="ARBA00038381"/>
    </source>
</evidence>
<dbReference type="KEGG" id="gfu:KM031_05745"/>
<evidence type="ECO:0000256" key="6">
    <source>
        <dbReference type="ARBA" id="ARBA00040062"/>
    </source>
</evidence>
<organism evidence="9 10">
    <name type="scientific">Gemmobacter fulvus</name>
    <dbReference type="NCBI Taxonomy" id="2840474"/>
    <lineage>
        <taxon>Bacteria</taxon>
        <taxon>Pseudomonadati</taxon>
        <taxon>Pseudomonadota</taxon>
        <taxon>Alphaproteobacteria</taxon>
        <taxon>Rhodobacterales</taxon>
        <taxon>Paracoccaceae</taxon>
        <taxon>Gemmobacter</taxon>
    </lineage>
</organism>
<gene>
    <name evidence="9" type="ORF">KM031_05745</name>
</gene>
<dbReference type="Proteomes" id="UP000679352">
    <property type="component" value="Chromosome"/>
</dbReference>
<dbReference type="CDD" id="cd03443">
    <property type="entry name" value="PaaI_thioesterase"/>
    <property type="match status" value="1"/>
</dbReference>
<feature type="domain" description="Thioesterase" evidence="8">
    <location>
        <begin position="45"/>
        <end position="119"/>
    </location>
</feature>
<dbReference type="RefSeq" id="WP_215503579.1">
    <property type="nucleotide sequence ID" value="NZ_CP076361.1"/>
</dbReference>
<evidence type="ECO:0000256" key="1">
    <source>
        <dbReference type="ARBA" id="ARBA00022801"/>
    </source>
</evidence>
<evidence type="ECO:0000313" key="9">
    <source>
        <dbReference type="EMBL" id="QWK91388.1"/>
    </source>
</evidence>
<evidence type="ECO:0000259" key="8">
    <source>
        <dbReference type="Pfam" id="PF03061"/>
    </source>
</evidence>
<reference evidence="9" key="1">
    <citation type="submission" date="2021-06" db="EMBL/GenBank/DDBJ databases">
        <title>Direct submission.</title>
        <authorList>
            <person name="Lee C.-S."/>
            <person name="Jin L."/>
        </authorList>
    </citation>
    <scope>NUCLEOTIDE SEQUENCE</scope>
    <source>
        <strain evidence="9">Con5</strain>
    </source>
</reference>
<name>A0A975S2V8_9RHOB</name>
<evidence type="ECO:0000256" key="3">
    <source>
        <dbReference type="ARBA" id="ARBA00036002"/>
    </source>
</evidence>
<keyword evidence="1" id="KW-0378">Hydrolase</keyword>
<dbReference type="EMBL" id="CP076361">
    <property type="protein sequence ID" value="QWK91388.1"/>
    <property type="molecule type" value="Genomic_DNA"/>
</dbReference>
<evidence type="ECO:0000256" key="2">
    <source>
        <dbReference type="ARBA" id="ARBA00035880"/>
    </source>
</evidence>
<evidence type="ECO:0000256" key="7">
    <source>
        <dbReference type="ARBA" id="ARBA00048062"/>
    </source>
</evidence>
<dbReference type="EC" id="3.1.2.20" evidence="5"/>
<accession>A0A975S2V8</accession>
<dbReference type="PANTHER" id="PTHR43240">
    <property type="entry name" value="1,4-DIHYDROXY-2-NAPHTHOYL-COA THIOESTERASE 1"/>
    <property type="match status" value="1"/>
</dbReference>
<comment type="catalytic activity">
    <reaction evidence="7">
        <text>a medium-chain fatty acyl-CoA + H2O = a medium-chain fatty acid + CoA + H(+)</text>
        <dbReference type="Rhea" id="RHEA:68184"/>
        <dbReference type="ChEBI" id="CHEBI:15377"/>
        <dbReference type="ChEBI" id="CHEBI:15378"/>
        <dbReference type="ChEBI" id="CHEBI:57287"/>
        <dbReference type="ChEBI" id="CHEBI:59558"/>
        <dbReference type="ChEBI" id="CHEBI:90546"/>
    </reaction>
</comment>
<keyword evidence="10" id="KW-1185">Reference proteome</keyword>
<dbReference type="GO" id="GO:0047617">
    <property type="term" value="F:fatty acyl-CoA hydrolase activity"/>
    <property type="evidence" value="ECO:0007669"/>
    <property type="project" value="UniProtKB-EC"/>
</dbReference>
<sequence length="137" mass="14500">MPDARIRDSFARQSLMATFGAEITDIGPGRVEISAPILPLAHQQHGVGHAGLTFALADSAAGYAALTLMPEGREVMTAEAKINLLAPARGERLIARGEVAKAGRRLTVTRAEVFALDQGRETCIALLQATMIPVDPV</sequence>
<evidence type="ECO:0000256" key="5">
    <source>
        <dbReference type="ARBA" id="ARBA00038894"/>
    </source>
</evidence>
<proteinExistence type="inferred from homology"/>
<dbReference type="NCBIfam" id="TIGR00369">
    <property type="entry name" value="unchar_dom_1"/>
    <property type="match status" value="1"/>
</dbReference>
<dbReference type="InterPro" id="IPR029069">
    <property type="entry name" value="HotDog_dom_sf"/>
</dbReference>
<dbReference type="SUPFAM" id="SSF54637">
    <property type="entry name" value="Thioesterase/thiol ester dehydrase-isomerase"/>
    <property type="match status" value="1"/>
</dbReference>
<protein>
    <recommendedName>
        <fullName evidence="6">Medium/long-chain acyl-CoA thioesterase YigI</fullName>
        <ecNumber evidence="5">3.1.2.20</ecNumber>
    </recommendedName>
</protein>
<dbReference type="Gene3D" id="3.10.129.10">
    <property type="entry name" value="Hotdog Thioesterase"/>
    <property type="match status" value="1"/>
</dbReference>
<dbReference type="Pfam" id="PF03061">
    <property type="entry name" value="4HBT"/>
    <property type="match status" value="1"/>
</dbReference>
<comment type="catalytic activity">
    <reaction evidence="2">
        <text>a fatty acyl-CoA + H2O = a fatty acid + CoA + H(+)</text>
        <dbReference type="Rhea" id="RHEA:16781"/>
        <dbReference type="ChEBI" id="CHEBI:15377"/>
        <dbReference type="ChEBI" id="CHEBI:15378"/>
        <dbReference type="ChEBI" id="CHEBI:28868"/>
        <dbReference type="ChEBI" id="CHEBI:57287"/>
        <dbReference type="ChEBI" id="CHEBI:77636"/>
        <dbReference type="EC" id="3.1.2.20"/>
    </reaction>
</comment>